<dbReference type="EMBL" id="POTX01000078">
    <property type="protein sequence ID" value="PZF96441.1"/>
    <property type="molecule type" value="Genomic_DNA"/>
</dbReference>
<keyword evidence="4" id="KW-0472">Membrane</keyword>
<dbReference type="PANTHER" id="PTHR37422">
    <property type="entry name" value="TEICHURONIC ACID BIOSYNTHESIS PROTEIN TUAE"/>
    <property type="match status" value="1"/>
</dbReference>
<dbReference type="InterPro" id="IPR051533">
    <property type="entry name" value="WaaL-like"/>
</dbReference>
<dbReference type="InterPro" id="IPR007016">
    <property type="entry name" value="O-antigen_ligase-rel_domated"/>
</dbReference>
<evidence type="ECO:0000256" key="3">
    <source>
        <dbReference type="ARBA" id="ARBA00022989"/>
    </source>
</evidence>
<dbReference type="Pfam" id="PF04932">
    <property type="entry name" value="Wzy_C"/>
    <property type="match status" value="1"/>
</dbReference>
<sequence>MTTSLVHPADLEPTSVSRGLYASRRRYTRVDAAVLLSLLLCLLMLIPAKLIVPNMTDLGRPALIIAVLMSAWWVLVRFNPRLPMVGPQPLRWVVLLYVLWATVSYAVGFLRGLTTMEANSADRAMLYVAAFAGVVLVVADGLPNWDRFRLVFQVFVWCAGFMALVGLLQFVLWTDVTVYLMVPGLEPKGFVPGFEVRGAGVRVASTTLHYIEFSAVMAMALPFAIHFARFAAERKVRQRFVLVALLIAAAIPTTVSRTGFLAAGLVLLVMVPVWNWRMRYNMAVTAVGLLAALMFLKPGLINTVIGLFAGAADDPSVTSRTDRYDMVQSYFVARPWLGRGIGTWVSPQYQYLDNQWFAQALTGGLVGVAALATLHLAAIALAIVALRRAERPEDRHLCAALISTQLIAIAVGFMFDSLSFTTFATLLPLMIGATGAVWRFTHPRRAVRTSTARWFAA</sequence>
<evidence type="ECO:0000256" key="1">
    <source>
        <dbReference type="ARBA" id="ARBA00004141"/>
    </source>
</evidence>
<proteinExistence type="predicted"/>
<feature type="domain" description="O-antigen ligase-related" evidence="5">
    <location>
        <begin position="243"/>
        <end position="371"/>
    </location>
</feature>
<keyword evidence="3" id="KW-1133">Transmembrane helix</keyword>
<evidence type="ECO:0000313" key="6">
    <source>
        <dbReference type="EMBL" id="PZF96441.1"/>
    </source>
</evidence>
<keyword evidence="2" id="KW-0812">Transmembrane</keyword>
<organism evidence="6 7">
    <name type="scientific">Micromonospora endophytica</name>
    <dbReference type="NCBI Taxonomy" id="515350"/>
    <lineage>
        <taxon>Bacteria</taxon>
        <taxon>Bacillati</taxon>
        <taxon>Actinomycetota</taxon>
        <taxon>Actinomycetes</taxon>
        <taxon>Micromonosporales</taxon>
        <taxon>Micromonosporaceae</taxon>
        <taxon>Micromonospora</taxon>
    </lineage>
</organism>
<evidence type="ECO:0000259" key="5">
    <source>
        <dbReference type="Pfam" id="PF04932"/>
    </source>
</evidence>
<dbReference type="OrthoDB" id="5243524at2"/>
<dbReference type="RefSeq" id="WP_111243691.1">
    <property type="nucleotide sequence ID" value="NZ_AP023358.1"/>
</dbReference>
<evidence type="ECO:0000256" key="4">
    <source>
        <dbReference type="ARBA" id="ARBA00023136"/>
    </source>
</evidence>
<dbReference type="Proteomes" id="UP000248627">
    <property type="component" value="Unassembled WGS sequence"/>
</dbReference>
<comment type="subcellular location">
    <subcellularLocation>
        <location evidence="1">Membrane</location>
        <topology evidence="1">Multi-pass membrane protein</topology>
    </subcellularLocation>
</comment>
<gene>
    <name evidence="6" type="ORF">C1I93_13850</name>
</gene>
<reference evidence="6 7" key="1">
    <citation type="submission" date="2018-01" db="EMBL/GenBank/DDBJ databases">
        <title>Draft genome sequence of Jishengella endophytica.</title>
        <authorList>
            <person name="Sahin N."/>
            <person name="Ay H."/>
            <person name="Saygin H."/>
        </authorList>
    </citation>
    <scope>NUCLEOTIDE SEQUENCE [LARGE SCALE GENOMIC DNA]</scope>
    <source>
        <strain evidence="6 7">DSM 45430</strain>
    </source>
</reference>
<keyword evidence="7" id="KW-1185">Reference proteome</keyword>
<accession>A0A2W2CAY5</accession>
<dbReference type="GO" id="GO:0016020">
    <property type="term" value="C:membrane"/>
    <property type="evidence" value="ECO:0007669"/>
    <property type="project" value="UniProtKB-SubCell"/>
</dbReference>
<dbReference type="PANTHER" id="PTHR37422:SF23">
    <property type="entry name" value="TEICHURONIC ACID BIOSYNTHESIS PROTEIN TUAE"/>
    <property type="match status" value="1"/>
</dbReference>
<evidence type="ECO:0000256" key="2">
    <source>
        <dbReference type="ARBA" id="ARBA00022692"/>
    </source>
</evidence>
<evidence type="ECO:0000313" key="7">
    <source>
        <dbReference type="Proteomes" id="UP000248627"/>
    </source>
</evidence>
<dbReference type="AlphaFoldDB" id="A0A2W2CAY5"/>
<protein>
    <recommendedName>
        <fullName evidence="5">O-antigen ligase-related domain-containing protein</fullName>
    </recommendedName>
</protein>
<name>A0A2W2CAY5_9ACTN</name>
<comment type="caution">
    <text evidence="6">The sequence shown here is derived from an EMBL/GenBank/DDBJ whole genome shotgun (WGS) entry which is preliminary data.</text>
</comment>